<keyword evidence="1" id="KW-0460">Magnesium</keyword>
<dbReference type="OrthoDB" id="45909at2157"/>
<feature type="binding site" evidence="1">
    <location>
        <position position="22"/>
    </location>
    <ligand>
        <name>Mg(2+)</name>
        <dbReference type="ChEBI" id="CHEBI:18420"/>
        <label>3</label>
    </ligand>
</feature>
<keyword evidence="1" id="KW-0547">Nucleotide-binding</keyword>
<dbReference type="SUPFAM" id="SSF56042">
    <property type="entry name" value="PurM C-terminal domain-like"/>
    <property type="match status" value="1"/>
</dbReference>
<feature type="binding site" evidence="1">
    <location>
        <position position="200"/>
    </location>
    <ligand>
        <name>ATP</name>
        <dbReference type="ChEBI" id="CHEBI:30616"/>
    </ligand>
</feature>
<dbReference type="InterPro" id="IPR006283">
    <property type="entry name" value="ThiL-like"/>
</dbReference>
<dbReference type="NCBIfam" id="NF004353">
    <property type="entry name" value="PRK05731.2-2"/>
    <property type="match status" value="1"/>
</dbReference>
<feature type="binding site" evidence="1">
    <location>
        <begin position="113"/>
        <end position="114"/>
    </location>
    <ligand>
        <name>ATP</name>
        <dbReference type="ChEBI" id="CHEBI:30616"/>
    </ligand>
</feature>
<feature type="binding site" evidence="1">
    <location>
        <position position="66"/>
    </location>
    <ligand>
        <name>Mg(2+)</name>
        <dbReference type="ChEBI" id="CHEBI:18420"/>
        <label>3</label>
    </ligand>
</feature>
<dbReference type="GO" id="GO:0000287">
    <property type="term" value="F:magnesium ion binding"/>
    <property type="evidence" value="ECO:0007669"/>
    <property type="project" value="UniProtKB-UniRule"/>
</dbReference>
<dbReference type="Proteomes" id="UP000324354">
    <property type="component" value="Chromosome"/>
</dbReference>
<dbReference type="Pfam" id="PF00586">
    <property type="entry name" value="AIRS"/>
    <property type="match status" value="1"/>
</dbReference>
<dbReference type="EMBL" id="CP023154">
    <property type="protein sequence ID" value="QEK79475.1"/>
    <property type="molecule type" value="Genomic_DNA"/>
</dbReference>
<keyword evidence="1" id="KW-0479">Metal-binding</keyword>
<dbReference type="InterPro" id="IPR036921">
    <property type="entry name" value="PurM-like_N_sf"/>
</dbReference>
<feature type="binding site" evidence="1">
    <location>
        <position position="66"/>
    </location>
    <ligand>
        <name>Mg(2+)</name>
        <dbReference type="ChEBI" id="CHEBI:18420"/>
        <label>4</label>
    </ligand>
</feature>
<dbReference type="GO" id="GO:0009228">
    <property type="term" value="P:thiamine biosynthetic process"/>
    <property type="evidence" value="ECO:0007669"/>
    <property type="project" value="UniProtKB-KW"/>
</dbReference>
<comment type="miscellaneous">
    <text evidence="1">Reaction mechanism of ThiL seems to utilize a direct, inline transfer of the gamma-phosphate of ATP to TMP rather than a phosphorylated enzyme intermediate.</text>
</comment>
<dbReference type="InterPro" id="IPR036676">
    <property type="entry name" value="PurM-like_C_sf"/>
</dbReference>
<dbReference type="PANTHER" id="PTHR30270:SF3">
    <property type="entry name" value="THIAMINE-MONOPHOSPHATE KINASE"/>
    <property type="match status" value="1"/>
</dbReference>
<feature type="binding site" evidence="1">
    <location>
        <position position="38"/>
    </location>
    <ligand>
        <name>Mg(2+)</name>
        <dbReference type="ChEBI" id="CHEBI:18420"/>
        <label>1</label>
    </ligand>
</feature>
<dbReference type="GO" id="GO:0009030">
    <property type="term" value="F:thiamine-phosphate kinase activity"/>
    <property type="evidence" value="ECO:0007669"/>
    <property type="project" value="UniProtKB-UniRule"/>
</dbReference>
<feature type="binding site" evidence="1">
    <location>
        <position position="198"/>
    </location>
    <ligand>
        <name>Mg(2+)</name>
        <dbReference type="ChEBI" id="CHEBI:18420"/>
        <label>3</label>
    </ligand>
</feature>
<feature type="binding site" evidence="1">
    <location>
        <position position="45"/>
    </location>
    <ligand>
        <name>substrate</name>
    </ligand>
</feature>
<dbReference type="EC" id="2.7.4.16" evidence="1"/>
<dbReference type="HAMAP" id="MF_02128">
    <property type="entry name" value="TMP_kinase"/>
    <property type="match status" value="1"/>
</dbReference>
<feature type="binding site" evidence="1">
    <location>
        <position position="292"/>
    </location>
    <ligand>
        <name>substrate</name>
    </ligand>
</feature>
<dbReference type="RefSeq" id="WP_011013016.1">
    <property type="nucleotide sequence ID" value="NC_003413.1"/>
</dbReference>
<dbReference type="GO" id="GO:0009229">
    <property type="term" value="P:thiamine diphosphate biosynthetic process"/>
    <property type="evidence" value="ECO:0007669"/>
    <property type="project" value="UniProtKB-UniRule"/>
</dbReference>
<keyword evidence="1 4" id="KW-0418">Kinase</keyword>
<dbReference type="SUPFAM" id="SSF55326">
    <property type="entry name" value="PurM N-terminal domain-like"/>
    <property type="match status" value="1"/>
</dbReference>
<evidence type="ECO:0000313" key="4">
    <source>
        <dbReference type="EMBL" id="QEK79475.1"/>
    </source>
</evidence>
<keyword evidence="1" id="KW-0784">Thiamine biosynthesis</keyword>
<accession>A0A5C0XS98</accession>
<feature type="binding site" evidence="1">
    <location>
        <position position="137"/>
    </location>
    <ligand>
        <name>ATP</name>
        <dbReference type="ChEBI" id="CHEBI:30616"/>
    </ligand>
</feature>
<feature type="domain" description="PurM-like C-terminal" evidence="3">
    <location>
        <begin position="141"/>
        <end position="279"/>
    </location>
</feature>
<reference evidence="4 5" key="1">
    <citation type="submission" date="2017-08" db="EMBL/GenBank/DDBJ databases">
        <title>Resequencing and Reannotation of the genome of Pyrococcus furiosus type strain DSM3638.</title>
        <authorList>
            <person name="Reichelt R.M."/>
            <person name="Bunk B."/>
        </authorList>
    </citation>
    <scope>NUCLEOTIDE SEQUENCE [LARGE SCALE GENOMIC DNA]</scope>
    <source>
        <strain evidence="4 5">DSM 3638</strain>
    </source>
</reference>
<feature type="binding site" evidence="1">
    <location>
        <position position="36"/>
    </location>
    <ligand>
        <name>Mg(2+)</name>
        <dbReference type="ChEBI" id="CHEBI:18420"/>
        <label>4</label>
    </ligand>
</feature>
<dbReference type="InterPro" id="IPR010918">
    <property type="entry name" value="PurM-like_C_dom"/>
</dbReference>
<comment type="caution">
    <text evidence="1">Lacks conserved residue(s) required for the propagation of feature annotation.</text>
</comment>
<feature type="domain" description="PurM-like N-terminal" evidence="2">
    <location>
        <begin position="20"/>
        <end position="130"/>
    </location>
</feature>
<feature type="binding site" evidence="1">
    <location>
        <position position="38"/>
    </location>
    <ligand>
        <name>Mg(2+)</name>
        <dbReference type="ChEBI" id="CHEBI:18420"/>
        <label>2</label>
    </ligand>
</feature>
<dbReference type="GO" id="GO:0005524">
    <property type="term" value="F:ATP binding"/>
    <property type="evidence" value="ECO:0007669"/>
    <property type="project" value="UniProtKB-UniRule"/>
</dbReference>
<dbReference type="Pfam" id="PF02769">
    <property type="entry name" value="AIRS_C"/>
    <property type="match status" value="1"/>
</dbReference>
<dbReference type="UniPathway" id="UPA00060">
    <property type="reaction ID" value="UER00142"/>
</dbReference>
<sequence length="304" mass="33448">MKETEIIKLFQEELKSKVLGDDAGFIKLGDRWLLLTNDMLVWRTDVPDFMTPEEAGAKVVTMNVSDIAAMGGKPIGFFFSLGLPRDINEKTLREIAKGIKRGTKRYNVEVLSGDTNESNELVIDGGAIGEAERILLRSGAKPGEVVCVTGDLGRPLTALLLWLKGEKIPREIAEKMKNPIARVREGLELANYASSAIDISDGLSKELWEISKASKVKIVIDPNSLPVHEKVKEIVKNPVEVALASGEEFELVFTISQEYLDILSFEFSIIGRVEKGEGVYTTTGEKVPMRGWEHFAGGNNDIGS</sequence>
<dbReference type="PIRSF" id="PIRSF005303">
    <property type="entry name" value="Thiam_monoph_kin"/>
    <property type="match status" value="1"/>
</dbReference>
<feature type="binding site" evidence="1">
    <location>
        <position position="201"/>
    </location>
    <ligand>
        <name>Mg(2+)</name>
        <dbReference type="ChEBI" id="CHEBI:18420"/>
        <label>5</label>
    </ligand>
</feature>
<gene>
    <name evidence="1" type="primary">thiL</name>
    <name evidence="4" type="ORF">PFDSM3638_09440</name>
</gene>
<dbReference type="GeneID" id="41713697"/>
<feature type="binding site" evidence="1">
    <location>
        <position position="114"/>
    </location>
    <ligand>
        <name>Mg(2+)</name>
        <dbReference type="ChEBI" id="CHEBI:18420"/>
        <label>1</label>
    </ligand>
</feature>
<dbReference type="Gene3D" id="3.90.650.10">
    <property type="entry name" value="PurM-like C-terminal domain"/>
    <property type="match status" value="1"/>
</dbReference>
<protein>
    <recommendedName>
        <fullName evidence="1">Thiamine-monophosphate kinase</fullName>
        <shortName evidence="1">TMP kinase</shortName>
        <shortName evidence="1">Thiamine-phosphate kinase</shortName>
        <ecNumber evidence="1">2.7.4.16</ecNumber>
    </recommendedName>
</protein>
<dbReference type="GeneID" id="13301303"/>
<dbReference type="Gene3D" id="3.30.1330.10">
    <property type="entry name" value="PurM-like, N-terminal domain"/>
    <property type="match status" value="1"/>
</dbReference>
<evidence type="ECO:0000259" key="2">
    <source>
        <dbReference type="Pfam" id="PF00586"/>
    </source>
</evidence>
<feature type="binding site" evidence="1">
    <location>
        <position position="66"/>
    </location>
    <ligand>
        <name>Mg(2+)</name>
        <dbReference type="ChEBI" id="CHEBI:18420"/>
        <label>2</label>
    </ligand>
</feature>
<dbReference type="InterPro" id="IPR016188">
    <property type="entry name" value="PurM-like_N"/>
</dbReference>
<organism evidence="4 5">
    <name type="scientific">Pyrococcus furiosus (strain ATCC 43587 / DSM 3638 / JCM 8422 / Vc1)</name>
    <dbReference type="NCBI Taxonomy" id="186497"/>
    <lineage>
        <taxon>Archaea</taxon>
        <taxon>Methanobacteriati</taxon>
        <taxon>Methanobacteriota</taxon>
        <taxon>Thermococci</taxon>
        <taxon>Thermococcales</taxon>
        <taxon>Thermococcaceae</taxon>
        <taxon>Pyrococcus</taxon>
    </lineage>
</organism>
<comment type="function">
    <text evidence="1">Catalyzes the ATP-dependent phosphorylation of thiamine-monophosphate (TMP) to form thiamine-pyrophosphate (TPP), the active form of vitamin B1.</text>
</comment>
<proteinExistence type="inferred from homology"/>
<comment type="catalytic activity">
    <reaction evidence="1">
        <text>thiamine phosphate + ATP = thiamine diphosphate + ADP</text>
        <dbReference type="Rhea" id="RHEA:15913"/>
        <dbReference type="ChEBI" id="CHEBI:30616"/>
        <dbReference type="ChEBI" id="CHEBI:37575"/>
        <dbReference type="ChEBI" id="CHEBI:58937"/>
        <dbReference type="ChEBI" id="CHEBI:456216"/>
        <dbReference type="EC" id="2.7.4.16"/>
    </reaction>
</comment>
<evidence type="ECO:0000259" key="3">
    <source>
        <dbReference type="Pfam" id="PF02769"/>
    </source>
</evidence>
<dbReference type="AlphaFoldDB" id="A0A5C0XS98"/>
<feature type="binding site" evidence="1">
    <location>
        <position position="247"/>
    </location>
    <ligand>
        <name>substrate</name>
    </ligand>
</feature>
<keyword evidence="1" id="KW-0067">ATP-binding</keyword>
<comment type="pathway">
    <text evidence="1">Cofactor biosynthesis; thiamine diphosphate biosynthesis; thiamine diphosphate from thiamine phosphate: step 1/1.</text>
</comment>
<name>A0A5C0XS98_PYRFU</name>
<dbReference type="PANTHER" id="PTHR30270">
    <property type="entry name" value="THIAMINE-MONOPHOSPHATE KINASE"/>
    <property type="match status" value="1"/>
</dbReference>
<evidence type="ECO:0000256" key="1">
    <source>
        <dbReference type="HAMAP-Rule" id="MF_02128"/>
    </source>
</evidence>
<comment type="similarity">
    <text evidence="1">Belongs to the thiamine-monophosphate kinase family.</text>
</comment>
<evidence type="ECO:0000313" key="5">
    <source>
        <dbReference type="Proteomes" id="UP000324354"/>
    </source>
</evidence>
<dbReference type="NCBIfam" id="TIGR01379">
    <property type="entry name" value="thiL"/>
    <property type="match status" value="1"/>
</dbReference>
<keyword evidence="1" id="KW-0808">Transferase</keyword>
<dbReference type="CDD" id="cd02194">
    <property type="entry name" value="ThiL"/>
    <property type="match status" value="1"/>
</dbReference>
<feature type="binding site" evidence="1">
    <location>
        <position position="22"/>
    </location>
    <ligand>
        <name>Mg(2+)</name>
        <dbReference type="ChEBI" id="CHEBI:18420"/>
        <label>4</label>
    </ligand>
</feature>